<accession>A0A238FG12</accession>
<dbReference type="PANTHER" id="PTHR11545:SF2">
    <property type="entry name" value="LARGE RIBOSOMAL SUBUNIT PROTEIN UL13M"/>
    <property type="match status" value="1"/>
</dbReference>
<evidence type="ECO:0000313" key="6">
    <source>
        <dbReference type="Proteomes" id="UP000198372"/>
    </source>
</evidence>
<evidence type="ECO:0000313" key="5">
    <source>
        <dbReference type="EMBL" id="SCV72752.1"/>
    </source>
</evidence>
<dbReference type="Pfam" id="PF00572">
    <property type="entry name" value="Ribosomal_L13"/>
    <property type="match status" value="1"/>
</dbReference>
<evidence type="ECO:0000256" key="3">
    <source>
        <dbReference type="ARBA" id="ARBA00023274"/>
    </source>
</evidence>
<dbReference type="PROSITE" id="PS00783">
    <property type="entry name" value="RIBOSOMAL_L13"/>
    <property type="match status" value="1"/>
</dbReference>
<dbReference type="GO" id="GO:0003735">
    <property type="term" value="F:structural constituent of ribosome"/>
    <property type="evidence" value="ECO:0007669"/>
    <property type="project" value="InterPro"/>
</dbReference>
<dbReference type="EMBL" id="FMSP01000009">
    <property type="protein sequence ID" value="SCV72752.1"/>
    <property type="molecule type" value="Genomic_DNA"/>
</dbReference>
<keyword evidence="3 4" id="KW-0687">Ribonucleoprotein</keyword>
<dbReference type="InterPro" id="IPR023563">
    <property type="entry name" value="Ribosomal_uL13_CS"/>
</dbReference>
<dbReference type="Gene3D" id="3.90.1180.10">
    <property type="entry name" value="Ribosomal protein L13"/>
    <property type="match status" value="1"/>
</dbReference>
<dbReference type="InterPro" id="IPR005822">
    <property type="entry name" value="Ribosomal_uL13"/>
</dbReference>
<dbReference type="AlphaFoldDB" id="A0A238FG12"/>
<dbReference type="GO" id="GO:0003729">
    <property type="term" value="F:mRNA binding"/>
    <property type="evidence" value="ECO:0007669"/>
    <property type="project" value="TreeGrafter"/>
</dbReference>
<comment type="similarity">
    <text evidence="1 4">Belongs to the universal ribosomal protein uL13 family.</text>
</comment>
<evidence type="ECO:0000256" key="2">
    <source>
        <dbReference type="ARBA" id="ARBA00022980"/>
    </source>
</evidence>
<evidence type="ECO:0000256" key="1">
    <source>
        <dbReference type="ARBA" id="ARBA00006227"/>
    </source>
</evidence>
<keyword evidence="6" id="KW-1185">Reference proteome</keyword>
<evidence type="ECO:0000256" key="4">
    <source>
        <dbReference type="RuleBase" id="RU003877"/>
    </source>
</evidence>
<dbReference type="InterPro" id="IPR036899">
    <property type="entry name" value="Ribosomal_uL13_sf"/>
</dbReference>
<dbReference type="PANTHER" id="PTHR11545">
    <property type="entry name" value="RIBOSOMAL PROTEIN L13"/>
    <property type="match status" value="1"/>
</dbReference>
<reference evidence="6" key="1">
    <citation type="submission" date="2016-09" db="EMBL/GenBank/DDBJ databases">
        <authorList>
            <person name="Jeantristanb JTB J.-T."/>
            <person name="Ricardo R."/>
        </authorList>
    </citation>
    <scope>NUCLEOTIDE SEQUENCE [LARGE SCALE GENOMIC DNA]</scope>
</reference>
<dbReference type="GO" id="GO:0017148">
    <property type="term" value="P:negative regulation of translation"/>
    <property type="evidence" value="ECO:0007669"/>
    <property type="project" value="TreeGrafter"/>
</dbReference>
<dbReference type="STRING" id="269621.A0A238FG12"/>
<dbReference type="InterPro" id="IPR005823">
    <property type="entry name" value="Ribosomal_uL13_bac-type"/>
</dbReference>
<protein>
    <submittedName>
        <fullName evidence="5">BQ2448_4289 protein</fullName>
    </submittedName>
</protein>
<dbReference type="HAMAP" id="MF_01366">
    <property type="entry name" value="Ribosomal_uL13"/>
    <property type="match status" value="1"/>
</dbReference>
<dbReference type="SUPFAM" id="SSF52161">
    <property type="entry name" value="Ribosomal protein L13"/>
    <property type="match status" value="1"/>
</dbReference>
<proteinExistence type="inferred from homology"/>
<keyword evidence="2 4" id="KW-0689">Ribosomal protein</keyword>
<dbReference type="CDD" id="cd00392">
    <property type="entry name" value="Ribosomal_L13"/>
    <property type="match status" value="1"/>
</dbReference>
<dbReference type="OrthoDB" id="274622at2759"/>
<sequence length="202" mass="22058">MTTIATKANKTASTTFNAATRSLARRPTPNTAVGNTALAYARTWRSVDADGQILGRMATRIAITLMGKHKPIYDPATDCGDYVVVTNARKVAVTGKKADQKLYRHHTMYPGGLKEIPYKTMLKNKPEEIIRRAVSGMLPKNRLRAKRLERLMIFADAEHPYKENLLKDYSAQLGETWSRTKKAEAAAAAAAAAAEAGPTPSA</sequence>
<dbReference type="Proteomes" id="UP000198372">
    <property type="component" value="Unassembled WGS sequence"/>
</dbReference>
<name>A0A238FG12_9BASI</name>
<dbReference type="GO" id="GO:0005762">
    <property type="term" value="C:mitochondrial large ribosomal subunit"/>
    <property type="evidence" value="ECO:0007669"/>
    <property type="project" value="TreeGrafter"/>
</dbReference>
<gene>
    <name evidence="5" type="ORF">BQ2448_4289</name>
</gene>
<dbReference type="GO" id="GO:0006412">
    <property type="term" value="P:translation"/>
    <property type="evidence" value="ECO:0007669"/>
    <property type="project" value="InterPro"/>
</dbReference>
<dbReference type="NCBIfam" id="TIGR01066">
    <property type="entry name" value="rplM_bact"/>
    <property type="match status" value="1"/>
</dbReference>
<organism evidence="5 6">
    <name type="scientific">Microbotryum intermedium</name>
    <dbReference type="NCBI Taxonomy" id="269621"/>
    <lineage>
        <taxon>Eukaryota</taxon>
        <taxon>Fungi</taxon>
        <taxon>Dikarya</taxon>
        <taxon>Basidiomycota</taxon>
        <taxon>Pucciniomycotina</taxon>
        <taxon>Microbotryomycetes</taxon>
        <taxon>Microbotryales</taxon>
        <taxon>Microbotryaceae</taxon>
        <taxon>Microbotryum</taxon>
    </lineage>
</organism>